<dbReference type="Pfam" id="PF00520">
    <property type="entry name" value="Ion_trans"/>
    <property type="match status" value="1"/>
</dbReference>
<evidence type="ECO:0000256" key="12">
    <source>
        <dbReference type="SAM" id="Phobius"/>
    </source>
</evidence>
<keyword evidence="9 12" id="KW-0472">Membrane</keyword>
<evidence type="ECO:0000256" key="6">
    <source>
        <dbReference type="ARBA" id="ARBA00022958"/>
    </source>
</evidence>
<keyword evidence="6" id="KW-0630">Potassium</keyword>
<comment type="subcellular location">
    <subcellularLocation>
        <location evidence="1">Membrane</location>
        <topology evidence="1">Multi-pass membrane protein</topology>
    </subcellularLocation>
</comment>
<dbReference type="AlphaFoldDB" id="A0A8S1PY16"/>
<keyword evidence="10" id="KW-0407">Ion channel</keyword>
<dbReference type="GO" id="GO:0008076">
    <property type="term" value="C:voltage-gated potassium channel complex"/>
    <property type="evidence" value="ECO:0007669"/>
    <property type="project" value="InterPro"/>
</dbReference>
<accession>A0A8S1PY16</accession>
<evidence type="ECO:0000313" key="15">
    <source>
        <dbReference type="Proteomes" id="UP000688137"/>
    </source>
</evidence>
<feature type="domain" description="Ion transport" evidence="13">
    <location>
        <begin position="79"/>
        <end position="306"/>
    </location>
</feature>
<dbReference type="PANTHER" id="PTHR11537:SF254">
    <property type="entry name" value="POTASSIUM VOLTAGE-GATED CHANNEL PROTEIN SHAB"/>
    <property type="match status" value="1"/>
</dbReference>
<feature type="transmembrane region" description="Helical" evidence="12">
    <location>
        <begin position="213"/>
        <end position="234"/>
    </location>
</feature>
<evidence type="ECO:0000256" key="11">
    <source>
        <dbReference type="SAM" id="MobiDB-lite"/>
    </source>
</evidence>
<feature type="region of interest" description="Disordered" evidence="11">
    <location>
        <begin position="1"/>
        <end position="27"/>
    </location>
</feature>
<evidence type="ECO:0000256" key="4">
    <source>
        <dbReference type="ARBA" id="ARBA00022692"/>
    </source>
</evidence>
<evidence type="ECO:0000259" key="13">
    <source>
        <dbReference type="Pfam" id="PF00520"/>
    </source>
</evidence>
<feature type="transmembrane region" description="Helical" evidence="12">
    <location>
        <begin position="83"/>
        <end position="102"/>
    </location>
</feature>
<keyword evidence="2" id="KW-0813">Transport</keyword>
<dbReference type="PANTHER" id="PTHR11537">
    <property type="entry name" value="VOLTAGE-GATED POTASSIUM CHANNEL"/>
    <property type="match status" value="1"/>
</dbReference>
<keyword evidence="15" id="KW-1185">Reference proteome</keyword>
<evidence type="ECO:0000256" key="3">
    <source>
        <dbReference type="ARBA" id="ARBA00022538"/>
    </source>
</evidence>
<protein>
    <recommendedName>
        <fullName evidence="13">Ion transport domain-containing protein</fullName>
    </recommendedName>
</protein>
<reference evidence="14" key="1">
    <citation type="submission" date="2021-01" db="EMBL/GenBank/DDBJ databases">
        <authorList>
            <consortium name="Genoscope - CEA"/>
            <person name="William W."/>
        </authorList>
    </citation>
    <scope>NUCLEOTIDE SEQUENCE</scope>
</reference>
<keyword evidence="5" id="KW-0631">Potassium channel</keyword>
<evidence type="ECO:0000256" key="7">
    <source>
        <dbReference type="ARBA" id="ARBA00022989"/>
    </source>
</evidence>
<evidence type="ECO:0000313" key="14">
    <source>
        <dbReference type="EMBL" id="CAD8108024.1"/>
    </source>
</evidence>
<dbReference type="OMA" id="YLEYNED"/>
<dbReference type="GO" id="GO:0005249">
    <property type="term" value="F:voltage-gated potassium channel activity"/>
    <property type="evidence" value="ECO:0007669"/>
    <property type="project" value="InterPro"/>
</dbReference>
<evidence type="ECO:0000256" key="10">
    <source>
        <dbReference type="ARBA" id="ARBA00023303"/>
    </source>
</evidence>
<feature type="transmembrane region" description="Helical" evidence="12">
    <location>
        <begin position="279"/>
        <end position="304"/>
    </location>
</feature>
<name>A0A8S1PY16_PARPR</name>
<dbReference type="Proteomes" id="UP000688137">
    <property type="component" value="Unassembled WGS sequence"/>
</dbReference>
<evidence type="ECO:0000256" key="2">
    <source>
        <dbReference type="ARBA" id="ARBA00022448"/>
    </source>
</evidence>
<feature type="transmembrane region" description="Helical" evidence="12">
    <location>
        <begin position="114"/>
        <end position="130"/>
    </location>
</feature>
<gene>
    <name evidence="14" type="ORF">PPRIM_AZ9-3.1.T1350135</name>
</gene>
<keyword evidence="7 12" id="KW-1133">Transmembrane helix</keyword>
<keyword evidence="8" id="KW-0406">Ion transport</keyword>
<sequence>MKKSNSSNSSSISKQSQNKQLHNQKTKASFLRKLKTEDFSLRRKLMNQNVIGKLKVLIKECQQHVYILLEDPQSSNLAKLIQIILLLSILLSCITIIVDSIYESGNETYDSVSSTIELYLFVFFGTEYLLRLFSTSAFDRSLLQFIISPMNLIDFVSILPFLLSLTLTDSSFSQLRVLRLIRFIRIFRLFKLSRFMKEISMLADTVKNSLKDILMLIVMLFLMVIFFSTIIYYLEYNEDESDQGENQIRSIPDAIWWCVVTMTTVGYGDLIPQTIQGKFIACITALLGTTTISLPVAIMGINFYRTLKENDENLEIDKLKQKYSISNEVASNDQLNLRELQFMENRLEQLYENNEKVLDYLEQSQQLFDELTANLMSLYKALSEEIDLHLEYRMKRLKMKQRIMKIEKNIEQKKSIEINQLIHSYRENQKKIALSPMMDESRIESINSVHSRLQSLGNIKRSSRISQIKHLKSSSLFKSAREINFDANSELKSEHIQIHEIHIPDPMDDTPLDNQQIRQIQEMNQYIQKVQIIKRIAIFKIKYNA</sequence>
<dbReference type="GO" id="GO:0001508">
    <property type="term" value="P:action potential"/>
    <property type="evidence" value="ECO:0007669"/>
    <property type="project" value="TreeGrafter"/>
</dbReference>
<proteinExistence type="predicted"/>
<organism evidence="14 15">
    <name type="scientific">Paramecium primaurelia</name>
    <dbReference type="NCBI Taxonomy" id="5886"/>
    <lineage>
        <taxon>Eukaryota</taxon>
        <taxon>Sar</taxon>
        <taxon>Alveolata</taxon>
        <taxon>Ciliophora</taxon>
        <taxon>Intramacronucleata</taxon>
        <taxon>Oligohymenophorea</taxon>
        <taxon>Peniculida</taxon>
        <taxon>Parameciidae</taxon>
        <taxon>Paramecium</taxon>
    </lineage>
</organism>
<dbReference type="FunFam" id="1.10.287.70:FF:000097">
    <property type="entry name" value="Potassium voltage-gated channel subfamily G member 3"/>
    <property type="match status" value="1"/>
</dbReference>
<evidence type="ECO:0000256" key="8">
    <source>
        <dbReference type="ARBA" id="ARBA00023065"/>
    </source>
</evidence>
<dbReference type="FunFam" id="1.20.120.350:FF:000091">
    <property type="entry name" value="Predicted protein"/>
    <property type="match status" value="1"/>
</dbReference>
<dbReference type="EMBL" id="CAJJDM010000138">
    <property type="protein sequence ID" value="CAD8108024.1"/>
    <property type="molecule type" value="Genomic_DNA"/>
</dbReference>
<dbReference type="InterPro" id="IPR028325">
    <property type="entry name" value="VG_K_chnl"/>
</dbReference>
<evidence type="ECO:0000256" key="5">
    <source>
        <dbReference type="ARBA" id="ARBA00022826"/>
    </source>
</evidence>
<feature type="compositionally biased region" description="Low complexity" evidence="11">
    <location>
        <begin position="1"/>
        <end position="20"/>
    </location>
</feature>
<feature type="transmembrane region" description="Helical" evidence="12">
    <location>
        <begin position="142"/>
        <end position="163"/>
    </location>
</feature>
<evidence type="ECO:0000256" key="9">
    <source>
        <dbReference type="ARBA" id="ARBA00023136"/>
    </source>
</evidence>
<comment type="caution">
    <text evidence="14">The sequence shown here is derived from an EMBL/GenBank/DDBJ whole genome shotgun (WGS) entry which is preliminary data.</text>
</comment>
<keyword evidence="4 12" id="KW-0812">Transmembrane</keyword>
<keyword evidence="3" id="KW-0633">Potassium transport</keyword>
<evidence type="ECO:0000256" key="1">
    <source>
        <dbReference type="ARBA" id="ARBA00004141"/>
    </source>
</evidence>
<dbReference type="InterPro" id="IPR005821">
    <property type="entry name" value="Ion_trans_dom"/>
</dbReference>